<dbReference type="OrthoDB" id="496647at2759"/>
<dbReference type="HOGENOM" id="CLU_549076_0_0_1"/>
<dbReference type="Gene3D" id="3.80.10.10">
    <property type="entry name" value="Ribonuclease Inhibitor"/>
    <property type="match status" value="2"/>
</dbReference>
<dbReference type="Proteomes" id="UP000001568">
    <property type="component" value="Chromosome 1"/>
</dbReference>
<evidence type="ECO:0000256" key="1">
    <source>
        <dbReference type="ARBA" id="ARBA00004430"/>
    </source>
</evidence>
<dbReference type="EMBL" id="CP000581">
    <property type="protein sequence ID" value="ABO94230.1"/>
    <property type="molecule type" value="Genomic_DNA"/>
</dbReference>
<keyword evidence="3" id="KW-0732">Signal</keyword>
<keyword evidence="4" id="KW-0677">Repeat</keyword>
<dbReference type="PANTHER" id="PTHR47988">
    <property type="entry name" value="SOMATIC EMBRYOGENESIS RECEPTOR KINASE 1"/>
    <property type="match status" value="1"/>
</dbReference>
<dbReference type="AlphaFoldDB" id="A4RRP8"/>
<dbReference type="GO" id="GO:0030248">
    <property type="term" value="F:cellulose binding"/>
    <property type="evidence" value="ECO:0007669"/>
    <property type="project" value="InterPro"/>
</dbReference>
<dbReference type="Pfam" id="PF00734">
    <property type="entry name" value="CBM_1"/>
    <property type="match status" value="2"/>
</dbReference>
<dbReference type="STRING" id="436017.A4RRP8"/>
<dbReference type="SUPFAM" id="SSF57180">
    <property type="entry name" value="Cellulose-binding domain"/>
    <property type="match status" value="2"/>
</dbReference>
<dbReference type="InterPro" id="IPR035971">
    <property type="entry name" value="CBD_sf"/>
</dbReference>
<evidence type="ECO:0000256" key="3">
    <source>
        <dbReference type="ARBA" id="ARBA00022729"/>
    </source>
</evidence>
<feature type="domain" description="CBM1" evidence="5">
    <location>
        <begin position="455"/>
        <end position="491"/>
    </location>
</feature>
<dbReference type="RefSeq" id="XP_001415938.1">
    <property type="nucleotide sequence ID" value="XM_001415901.1"/>
</dbReference>
<evidence type="ECO:0000256" key="2">
    <source>
        <dbReference type="ARBA" id="ARBA00022614"/>
    </source>
</evidence>
<dbReference type="CAZy" id="CBM1">
    <property type="family name" value="Carbohydrate-Binding Module Family 1"/>
</dbReference>
<evidence type="ECO:0000313" key="7">
    <source>
        <dbReference type="Proteomes" id="UP000001568"/>
    </source>
</evidence>
<dbReference type="GO" id="GO:0005576">
    <property type="term" value="C:extracellular region"/>
    <property type="evidence" value="ECO:0007669"/>
    <property type="project" value="InterPro"/>
</dbReference>
<dbReference type="InterPro" id="IPR000254">
    <property type="entry name" value="CBD"/>
</dbReference>
<dbReference type="FunFam" id="3.80.10.10:FF:000041">
    <property type="entry name" value="LRR receptor-like serine/threonine-protein kinase ERECTA"/>
    <property type="match status" value="1"/>
</dbReference>
<keyword evidence="7" id="KW-1185">Reference proteome</keyword>
<evidence type="ECO:0000313" key="6">
    <source>
        <dbReference type="EMBL" id="ABO94230.1"/>
    </source>
</evidence>
<comment type="subcellular location">
    <subcellularLocation>
        <location evidence="1">Cytoplasm</location>
        <location evidence="1">Cytoskeleton</location>
        <location evidence="1">Cilium axoneme</location>
    </subcellularLocation>
</comment>
<dbReference type="OMA" id="IFQKAHR"/>
<reference evidence="6 7" key="1">
    <citation type="journal article" date="2007" name="Proc. Natl. Acad. Sci. U.S.A.">
        <title>The tiny eukaryote Ostreococcus provides genomic insights into the paradox of plankton speciation.</title>
        <authorList>
            <person name="Palenik B."/>
            <person name="Grimwood J."/>
            <person name="Aerts A."/>
            <person name="Rouze P."/>
            <person name="Salamov A."/>
            <person name="Putnam N."/>
            <person name="Dupont C."/>
            <person name="Jorgensen R."/>
            <person name="Derelle E."/>
            <person name="Rombauts S."/>
            <person name="Zhou K."/>
            <person name="Otillar R."/>
            <person name="Merchant S.S."/>
            <person name="Podell S."/>
            <person name="Gaasterland T."/>
            <person name="Napoli C."/>
            <person name="Gendler K."/>
            <person name="Manuell A."/>
            <person name="Tai V."/>
            <person name="Vallon O."/>
            <person name="Piganeau G."/>
            <person name="Jancek S."/>
            <person name="Heijde M."/>
            <person name="Jabbari K."/>
            <person name="Bowler C."/>
            <person name="Lohr M."/>
            <person name="Robbens S."/>
            <person name="Werner G."/>
            <person name="Dubchak I."/>
            <person name="Pazour G.J."/>
            <person name="Ren Q."/>
            <person name="Paulsen I."/>
            <person name="Delwiche C."/>
            <person name="Schmutz J."/>
            <person name="Rokhsar D."/>
            <person name="Van de Peer Y."/>
            <person name="Moreau H."/>
            <person name="Grigoriev I.V."/>
        </authorList>
    </citation>
    <scope>NUCLEOTIDE SEQUENCE [LARGE SCALE GENOMIC DNA]</scope>
    <source>
        <strain evidence="6 7">CCE9901</strain>
    </source>
</reference>
<dbReference type="KEGG" id="olu:OSTLU_86229"/>
<proteinExistence type="predicted"/>
<dbReference type="SMART" id="SM00236">
    <property type="entry name" value="fCBD"/>
    <property type="match status" value="2"/>
</dbReference>
<dbReference type="GO" id="GO:0005930">
    <property type="term" value="C:axoneme"/>
    <property type="evidence" value="ECO:0007669"/>
    <property type="project" value="UniProtKB-SubCell"/>
</dbReference>
<feature type="domain" description="CBM1" evidence="5">
    <location>
        <begin position="418"/>
        <end position="454"/>
    </location>
</feature>
<dbReference type="InterPro" id="IPR001611">
    <property type="entry name" value="Leu-rich_rpt"/>
</dbReference>
<evidence type="ECO:0000259" key="5">
    <source>
        <dbReference type="PROSITE" id="PS51164"/>
    </source>
</evidence>
<dbReference type="eggNOG" id="KOG0619">
    <property type="taxonomic scope" value="Eukaryota"/>
</dbReference>
<keyword evidence="2" id="KW-0433">Leucine-rich repeat</keyword>
<name>A4RRP8_OSTLU</name>
<dbReference type="Pfam" id="PF00560">
    <property type="entry name" value="LRR_1"/>
    <property type="match status" value="2"/>
</dbReference>
<dbReference type="GO" id="GO:0005975">
    <property type="term" value="P:carbohydrate metabolic process"/>
    <property type="evidence" value="ECO:0007669"/>
    <property type="project" value="InterPro"/>
</dbReference>
<dbReference type="Gramene" id="ABO94230">
    <property type="protein sequence ID" value="ABO94230"/>
    <property type="gene ID" value="OSTLU_86229"/>
</dbReference>
<dbReference type="SUPFAM" id="SSF52058">
    <property type="entry name" value="L domain-like"/>
    <property type="match status" value="1"/>
</dbReference>
<protein>
    <recommendedName>
        <fullName evidence="5">CBM1 domain-containing protein</fullName>
    </recommendedName>
</protein>
<gene>
    <name evidence="6" type="ORF">OSTLU_86229</name>
</gene>
<dbReference type="InterPro" id="IPR032675">
    <property type="entry name" value="LRR_dom_sf"/>
</dbReference>
<sequence>MATRATDAGDAEAVRTLLASARDDEALGRALAIGDVCAIGDGTVACDENGRVVKIRLRGRGLRGRLPARVPRMERLTTLDASDNALEGTISEEFLLAMPNLVELHLNLNTLEGPIPKSIGTLTSLEVLNLDGGFTERQRRFDASVPVDKREVYGFPGVHFGNQLSGSVPAEIGNLVKLRELNLHRNMLGLKTDRLALPASVGNLVELESMDVSGNQLHGAIPQELATLPRLRTLNLDDNFISGFIPSDWSSALALESLIVEGNFLSGTLPRFLPRNLTFLDVHENLLTGSINELSRLKRLEGVLLDRCRFTGPVTLSKASLPNLKMISLANNAGLCGALPDLPFATKEQKEAECDKPWELCQLWPETAGTLLGLGSCQCAAPGEGCSIWELSGRKETCCEEGTCLSVPFEFGGKQCVPCSDAYQKCGGKSFDGPTCCKRGLTCTRIDDDRSECLPCNAQWEQCAGALYDGPKCCAPGNSCVYFDAYYSQCQPSSVLL</sequence>
<dbReference type="PROSITE" id="PS51164">
    <property type="entry name" value="CBM1_2"/>
    <property type="match status" value="2"/>
</dbReference>
<accession>A4RRP8</accession>
<dbReference type="GeneID" id="4999586"/>
<evidence type="ECO:0000256" key="4">
    <source>
        <dbReference type="ARBA" id="ARBA00022737"/>
    </source>
</evidence>
<organism evidence="6 7">
    <name type="scientific">Ostreococcus lucimarinus (strain CCE9901)</name>
    <dbReference type="NCBI Taxonomy" id="436017"/>
    <lineage>
        <taxon>Eukaryota</taxon>
        <taxon>Viridiplantae</taxon>
        <taxon>Chlorophyta</taxon>
        <taxon>Mamiellophyceae</taxon>
        <taxon>Mamiellales</taxon>
        <taxon>Bathycoccaceae</taxon>
        <taxon>Ostreococcus</taxon>
    </lineage>
</organism>